<keyword evidence="5" id="KW-0804">Transcription</keyword>
<dbReference type="PROSITE" id="PS50110">
    <property type="entry name" value="RESPONSE_REGULATORY"/>
    <property type="match status" value="1"/>
</dbReference>
<comment type="caution">
    <text evidence="10">The sequence shown here is derived from an EMBL/GenBank/DDBJ whole genome shotgun (WGS) entry which is preliminary data.</text>
</comment>
<evidence type="ECO:0000256" key="6">
    <source>
        <dbReference type="PROSITE-ProRule" id="PRU00169"/>
    </source>
</evidence>
<dbReference type="InterPro" id="IPR001867">
    <property type="entry name" value="OmpR/PhoB-type_DNA-bd"/>
</dbReference>
<dbReference type="InterPro" id="IPR039420">
    <property type="entry name" value="WalR-like"/>
</dbReference>
<dbReference type="PANTHER" id="PTHR48111:SF22">
    <property type="entry name" value="REGULATOR OF RPOS"/>
    <property type="match status" value="1"/>
</dbReference>
<evidence type="ECO:0000313" key="11">
    <source>
        <dbReference type="Proteomes" id="UP000050920"/>
    </source>
</evidence>
<keyword evidence="11" id="KW-1185">Reference proteome</keyword>
<dbReference type="SUPFAM" id="SSF46894">
    <property type="entry name" value="C-terminal effector domain of the bipartite response regulators"/>
    <property type="match status" value="1"/>
</dbReference>
<dbReference type="EMBL" id="AYGX02000142">
    <property type="protein sequence ID" value="KRO25912.1"/>
    <property type="molecule type" value="Genomic_DNA"/>
</dbReference>
<evidence type="ECO:0000259" key="8">
    <source>
        <dbReference type="PROSITE" id="PS50110"/>
    </source>
</evidence>
<dbReference type="Proteomes" id="UP000050920">
    <property type="component" value="Unassembled WGS sequence"/>
</dbReference>
<keyword evidence="4 7" id="KW-0238">DNA-binding</keyword>
<evidence type="ECO:0000313" key="10">
    <source>
        <dbReference type="EMBL" id="KRO25912.1"/>
    </source>
</evidence>
<proteinExistence type="predicted"/>
<evidence type="ECO:0000256" key="7">
    <source>
        <dbReference type="PROSITE-ProRule" id="PRU01091"/>
    </source>
</evidence>
<reference evidence="10 11" key="1">
    <citation type="journal article" date="2015" name="Genome Announc.">
        <title>Expanding the biotechnology potential of lactobacilli through comparative genomics of 213 strains and associated genera.</title>
        <authorList>
            <person name="Sun Z."/>
            <person name="Harris H.M."/>
            <person name="McCann A."/>
            <person name="Guo C."/>
            <person name="Argimon S."/>
            <person name="Zhang W."/>
            <person name="Yang X."/>
            <person name="Jeffery I.B."/>
            <person name="Cooney J.C."/>
            <person name="Kagawa T.F."/>
            <person name="Liu W."/>
            <person name="Song Y."/>
            <person name="Salvetti E."/>
            <person name="Wrobel A."/>
            <person name="Rasinkangas P."/>
            <person name="Parkhill J."/>
            <person name="Rea M.C."/>
            <person name="O'Sullivan O."/>
            <person name="Ritari J."/>
            <person name="Douillard F.P."/>
            <person name="Paul Ross R."/>
            <person name="Yang R."/>
            <person name="Briner A.E."/>
            <person name="Felis G.E."/>
            <person name="de Vos W.M."/>
            <person name="Barrangou R."/>
            <person name="Klaenhammer T.R."/>
            <person name="Caufield P.W."/>
            <person name="Cui Y."/>
            <person name="Zhang H."/>
            <person name="O'Toole P.W."/>
        </authorList>
    </citation>
    <scope>NUCLEOTIDE SEQUENCE [LARGE SCALE GENOMIC DNA]</scope>
    <source>
        <strain evidence="10 11">DSM 21115</strain>
    </source>
</reference>
<dbReference type="GO" id="GO:0005829">
    <property type="term" value="C:cytosol"/>
    <property type="evidence" value="ECO:0007669"/>
    <property type="project" value="TreeGrafter"/>
</dbReference>
<dbReference type="Pfam" id="PF00486">
    <property type="entry name" value="Trans_reg_C"/>
    <property type="match status" value="1"/>
</dbReference>
<evidence type="ECO:0000256" key="3">
    <source>
        <dbReference type="ARBA" id="ARBA00023015"/>
    </source>
</evidence>
<dbReference type="SUPFAM" id="SSF52172">
    <property type="entry name" value="CheY-like"/>
    <property type="match status" value="1"/>
</dbReference>
<feature type="domain" description="OmpR/PhoB-type" evidence="9">
    <location>
        <begin position="133"/>
        <end position="231"/>
    </location>
</feature>
<evidence type="ECO:0000256" key="1">
    <source>
        <dbReference type="ARBA" id="ARBA00022553"/>
    </source>
</evidence>
<evidence type="ECO:0000256" key="4">
    <source>
        <dbReference type="ARBA" id="ARBA00023125"/>
    </source>
</evidence>
<dbReference type="GO" id="GO:0032993">
    <property type="term" value="C:protein-DNA complex"/>
    <property type="evidence" value="ECO:0007669"/>
    <property type="project" value="TreeGrafter"/>
</dbReference>
<dbReference type="Pfam" id="PF00072">
    <property type="entry name" value="Response_reg"/>
    <property type="match status" value="1"/>
</dbReference>
<protein>
    <submittedName>
        <fullName evidence="10">OmpR family DNA-binding response regulator</fullName>
    </submittedName>
</protein>
<dbReference type="InterPro" id="IPR011006">
    <property type="entry name" value="CheY-like_superfamily"/>
</dbReference>
<feature type="domain" description="Response regulatory" evidence="8">
    <location>
        <begin position="8"/>
        <end position="123"/>
    </location>
</feature>
<dbReference type="SMART" id="SM00862">
    <property type="entry name" value="Trans_reg_C"/>
    <property type="match status" value="1"/>
</dbReference>
<feature type="DNA-binding region" description="OmpR/PhoB-type" evidence="7">
    <location>
        <begin position="133"/>
        <end position="231"/>
    </location>
</feature>
<evidence type="ECO:0000256" key="2">
    <source>
        <dbReference type="ARBA" id="ARBA00023012"/>
    </source>
</evidence>
<dbReference type="GO" id="GO:0000156">
    <property type="term" value="F:phosphorelay response regulator activity"/>
    <property type="evidence" value="ECO:0007669"/>
    <property type="project" value="TreeGrafter"/>
</dbReference>
<feature type="modified residue" description="4-aspartylphosphate" evidence="6">
    <location>
        <position position="59"/>
    </location>
</feature>
<organism evidence="10 11">
    <name type="scientific">Lactiplantibacillus fabifermentans DSM 21115</name>
    <dbReference type="NCBI Taxonomy" id="1413187"/>
    <lineage>
        <taxon>Bacteria</taxon>
        <taxon>Bacillati</taxon>
        <taxon>Bacillota</taxon>
        <taxon>Bacilli</taxon>
        <taxon>Lactobacillales</taxon>
        <taxon>Lactobacillaceae</taxon>
        <taxon>Lactiplantibacillus</taxon>
    </lineage>
</organism>
<dbReference type="Gene3D" id="3.40.50.2300">
    <property type="match status" value="1"/>
</dbReference>
<dbReference type="SMART" id="SM00448">
    <property type="entry name" value="REC"/>
    <property type="match status" value="1"/>
</dbReference>
<dbReference type="PROSITE" id="PS51755">
    <property type="entry name" value="OMPR_PHOB"/>
    <property type="match status" value="1"/>
</dbReference>
<dbReference type="InterPro" id="IPR001789">
    <property type="entry name" value="Sig_transdc_resp-reg_receiver"/>
</dbReference>
<dbReference type="GO" id="GO:0006355">
    <property type="term" value="P:regulation of DNA-templated transcription"/>
    <property type="evidence" value="ECO:0007669"/>
    <property type="project" value="InterPro"/>
</dbReference>
<evidence type="ECO:0000259" key="9">
    <source>
        <dbReference type="PROSITE" id="PS51755"/>
    </source>
</evidence>
<dbReference type="Gene3D" id="6.10.250.690">
    <property type="match status" value="1"/>
</dbReference>
<keyword evidence="1 6" id="KW-0597">Phosphoprotein</keyword>
<accession>A0A0R2NJG6</accession>
<dbReference type="AlphaFoldDB" id="A0A0R2NJG6"/>
<name>A0A0R2NJG6_9LACO</name>
<evidence type="ECO:0000256" key="5">
    <source>
        <dbReference type="ARBA" id="ARBA00023163"/>
    </source>
</evidence>
<dbReference type="InterPro" id="IPR016032">
    <property type="entry name" value="Sig_transdc_resp-reg_C-effctor"/>
</dbReference>
<dbReference type="Gene3D" id="1.10.10.10">
    <property type="entry name" value="Winged helix-like DNA-binding domain superfamily/Winged helix DNA-binding domain"/>
    <property type="match status" value="1"/>
</dbReference>
<dbReference type="CDD" id="cd00383">
    <property type="entry name" value="trans_reg_C"/>
    <property type="match status" value="1"/>
</dbReference>
<sequence length="234" mass="26234">MVLTVQAVVLLVEDEVGLADSLTTEFQFEDYDVLVAHDGQAAVTMFHQHQNRINLVVLDWMLPKLDGLGVLRRIRRESQVPVIMLTARSYVGDKVAGLHGGADDYVTKPFEIEELLARMEVALRRSAQASTAVQFYQVGDLTLDVKTRQVMRQATPLQLTQREYQLLLTLLAHADETCTREQLLNAVWGADFAGQPNVVDVYVRYLRHKVDADGFKPLIHTVRGLGYCLSADLA</sequence>
<dbReference type="InterPro" id="IPR036388">
    <property type="entry name" value="WH-like_DNA-bd_sf"/>
</dbReference>
<keyword evidence="3" id="KW-0805">Transcription regulation</keyword>
<dbReference type="GO" id="GO:0000976">
    <property type="term" value="F:transcription cis-regulatory region binding"/>
    <property type="evidence" value="ECO:0007669"/>
    <property type="project" value="TreeGrafter"/>
</dbReference>
<dbReference type="FunFam" id="3.40.50.2300:FF:000001">
    <property type="entry name" value="DNA-binding response regulator PhoB"/>
    <property type="match status" value="1"/>
</dbReference>
<dbReference type="PANTHER" id="PTHR48111">
    <property type="entry name" value="REGULATOR OF RPOS"/>
    <property type="match status" value="1"/>
</dbReference>
<dbReference type="FunFam" id="1.10.10.10:FF:000005">
    <property type="entry name" value="Two-component system response regulator"/>
    <property type="match status" value="1"/>
</dbReference>
<keyword evidence="2" id="KW-0902">Two-component regulatory system</keyword>
<dbReference type="CDD" id="cd17574">
    <property type="entry name" value="REC_OmpR"/>
    <property type="match status" value="1"/>
</dbReference>
<gene>
    <name evidence="10" type="ORF">DY78_GL001104</name>
</gene>